<dbReference type="RefSeq" id="WP_132428837.1">
    <property type="nucleotide sequence ID" value="NZ_SMFZ01000002.1"/>
</dbReference>
<dbReference type="NCBIfam" id="NF005856">
    <property type="entry name" value="PRK07785.1"/>
    <property type="match status" value="1"/>
</dbReference>
<dbReference type="GO" id="GO:0005886">
    <property type="term" value="C:plasma membrane"/>
    <property type="evidence" value="ECO:0007669"/>
    <property type="project" value="UniProtKB-SubCell"/>
</dbReference>
<dbReference type="HAMAP" id="MF_01357">
    <property type="entry name" value="NDH1_NuoC"/>
    <property type="match status" value="1"/>
</dbReference>
<keyword evidence="3" id="KW-1278">Translocase</keyword>
<dbReference type="Gene3D" id="3.30.460.80">
    <property type="entry name" value="NADH:ubiquinone oxidoreductase, 30kDa subunit"/>
    <property type="match status" value="1"/>
</dbReference>
<keyword evidence="3" id="KW-0472">Membrane</keyword>
<keyword evidence="3" id="KW-1003">Cell membrane</keyword>
<evidence type="ECO:0000313" key="6">
    <source>
        <dbReference type="EMBL" id="TCK20234.1"/>
    </source>
</evidence>
<dbReference type="GO" id="GO:0008137">
    <property type="term" value="F:NADH dehydrogenase (ubiquinone) activity"/>
    <property type="evidence" value="ECO:0007669"/>
    <property type="project" value="InterPro"/>
</dbReference>
<name>A0A4R1HDV7_PSEEN</name>
<sequence length="282" mass="30758">MSTGPNDPGETGTSKDDGERTGAAQSSSEAGGAALDEQRAAGGENPETGVRPASQDGEAPMAATRTRSGMFGVRGTGDTSGFGGLRLPGYAPAPAERPFGGWFDEIADELGAALDQRGIDREAIRQITIDRGEITFYVQRDRLADVARTFRDDPGLRFEFCSGVSGVDYSAPDGEPVESPLHVVYHLLSMTYRRRIRLEVALDFDDPHVPSVVDTYPTADWHERETWDMFGVIFDGHPSLTRILMPDDWEGHPQRKSYPLGGIPVEYKGAEIPPPDERRAYS</sequence>
<evidence type="ECO:0000259" key="5">
    <source>
        <dbReference type="Pfam" id="PF00329"/>
    </source>
</evidence>
<comment type="function">
    <text evidence="3">NDH-1 shuttles electrons from NADH, via FMN and iron-sulfur (Fe-S) centers, to quinones in the respiratory chain. The immediate electron acceptor for the enzyme in this species is believed to be a menaquinone. Couples the redox reaction to proton translocation (for every two electrons transferred, four hydrogen ions are translocated across the cytoplasmic membrane), and thus conserves the redox energy in a proton gradient.</text>
</comment>
<comment type="subunit">
    <text evidence="3">NDH-1 is composed of 14 different subunits. Subunits NuoB, C, D, E, F, and G constitute the peripheral sector of the complex.</text>
</comment>
<dbReference type="GO" id="GO:0050136">
    <property type="term" value="F:NADH dehydrogenase (quinone) (non-electrogenic) activity"/>
    <property type="evidence" value="ECO:0007669"/>
    <property type="project" value="UniProtKB-UniRule"/>
</dbReference>
<feature type="region of interest" description="Disordered" evidence="4">
    <location>
        <begin position="1"/>
        <end position="77"/>
    </location>
</feature>
<dbReference type="EC" id="7.1.1.-" evidence="3"/>
<comment type="catalytic activity">
    <reaction evidence="3">
        <text>a quinone + NADH + 5 H(+)(in) = a quinol + NAD(+) + 4 H(+)(out)</text>
        <dbReference type="Rhea" id="RHEA:57888"/>
        <dbReference type="ChEBI" id="CHEBI:15378"/>
        <dbReference type="ChEBI" id="CHEBI:24646"/>
        <dbReference type="ChEBI" id="CHEBI:57540"/>
        <dbReference type="ChEBI" id="CHEBI:57945"/>
        <dbReference type="ChEBI" id="CHEBI:132124"/>
    </reaction>
</comment>
<evidence type="ECO:0000256" key="1">
    <source>
        <dbReference type="ARBA" id="ARBA00007569"/>
    </source>
</evidence>
<evidence type="ECO:0000256" key="2">
    <source>
        <dbReference type="ARBA" id="ARBA00022448"/>
    </source>
</evidence>
<comment type="subcellular location">
    <subcellularLocation>
        <location evidence="3">Cell membrane</location>
        <topology evidence="3">Peripheral membrane protein</topology>
        <orientation evidence="3">Cytoplasmic side</orientation>
    </subcellularLocation>
</comment>
<dbReference type="PANTHER" id="PTHR10884:SF14">
    <property type="entry name" value="NADH DEHYDROGENASE [UBIQUINONE] IRON-SULFUR PROTEIN 3, MITOCHONDRIAL"/>
    <property type="match status" value="1"/>
</dbReference>
<gene>
    <name evidence="3" type="primary">nuoC</name>
    <name evidence="6" type="ORF">EV378_4185</name>
</gene>
<evidence type="ECO:0000313" key="7">
    <source>
        <dbReference type="Proteomes" id="UP000295560"/>
    </source>
</evidence>
<dbReference type="AlphaFoldDB" id="A0A4R1HDV7"/>
<dbReference type="InterPro" id="IPR037232">
    <property type="entry name" value="NADH_quin_OxRdtase_su_C/D-like"/>
</dbReference>
<dbReference type="EMBL" id="SMFZ01000002">
    <property type="protein sequence ID" value="TCK20234.1"/>
    <property type="molecule type" value="Genomic_DNA"/>
</dbReference>
<dbReference type="Proteomes" id="UP000295560">
    <property type="component" value="Unassembled WGS sequence"/>
</dbReference>
<dbReference type="SUPFAM" id="SSF143243">
    <property type="entry name" value="Nqo5-like"/>
    <property type="match status" value="1"/>
</dbReference>
<dbReference type="NCBIfam" id="TIGR01961">
    <property type="entry name" value="NuoC_fam"/>
    <property type="match status" value="1"/>
</dbReference>
<keyword evidence="7" id="KW-1185">Reference proteome</keyword>
<evidence type="ECO:0000256" key="3">
    <source>
        <dbReference type="HAMAP-Rule" id="MF_01357"/>
    </source>
</evidence>
<dbReference type="Pfam" id="PF00329">
    <property type="entry name" value="Complex1_30kDa"/>
    <property type="match status" value="1"/>
</dbReference>
<keyword evidence="3" id="KW-0520">NAD</keyword>
<feature type="domain" description="NADH:ubiquinone oxidoreductase 30kDa subunit" evidence="5">
    <location>
        <begin position="137"/>
        <end position="262"/>
    </location>
</feature>
<evidence type="ECO:0000256" key="4">
    <source>
        <dbReference type="SAM" id="MobiDB-lite"/>
    </source>
</evidence>
<reference evidence="6 7" key="1">
    <citation type="submission" date="2019-03" db="EMBL/GenBank/DDBJ databases">
        <title>Sequencing the genomes of 1000 actinobacteria strains.</title>
        <authorList>
            <person name="Klenk H.-P."/>
        </authorList>
    </citation>
    <scope>NUCLEOTIDE SEQUENCE [LARGE SCALE GENOMIC DNA]</scope>
    <source>
        <strain evidence="6 7">DSM 44969</strain>
    </source>
</reference>
<organism evidence="6 7">
    <name type="scientific">Pseudonocardia endophytica</name>
    <dbReference type="NCBI Taxonomy" id="401976"/>
    <lineage>
        <taxon>Bacteria</taxon>
        <taxon>Bacillati</taxon>
        <taxon>Actinomycetota</taxon>
        <taxon>Actinomycetes</taxon>
        <taxon>Pseudonocardiales</taxon>
        <taxon>Pseudonocardiaceae</taxon>
        <taxon>Pseudonocardia</taxon>
    </lineage>
</organism>
<dbReference type="OrthoDB" id="9803286at2"/>
<proteinExistence type="inferred from homology"/>
<protein>
    <recommendedName>
        <fullName evidence="3">NADH-quinone oxidoreductase subunit C</fullName>
        <ecNumber evidence="3">7.1.1.-</ecNumber>
    </recommendedName>
    <alternativeName>
        <fullName evidence="3">NADH dehydrogenase I subunit C</fullName>
    </alternativeName>
    <alternativeName>
        <fullName evidence="3">NDH-1 subunit C</fullName>
    </alternativeName>
</protein>
<keyword evidence="3" id="KW-0874">Quinone</keyword>
<dbReference type="InterPro" id="IPR001268">
    <property type="entry name" value="NADH_UbQ_OxRdtase_30kDa_su"/>
</dbReference>
<comment type="similarity">
    <text evidence="1 3">Belongs to the complex I 30 kDa subunit family.</text>
</comment>
<dbReference type="GO" id="GO:0048038">
    <property type="term" value="F:quinone binding"/>
    <property type="evidence" value="ECO:0007669"/>
    <property type="project" value="UniProtKB-KW"/>
</dbReference>
<comment type="caution">
    <text evidence="6">The sequence shown here is derived from an EMBL/GenBank/DDBJ whole genome shotgun (WGS) entry which is preliminary data.</text>
</comment>
<dbReference type="InterPro" id="IPR010218">
    <property type="entry name" value="NADH_DH_suC"/>
</dbReference>
<accession>A0A4R1HDV7</accession>
<feature type="compositionally biased region" description="Low complexity" evidence="4">
    <location>
        <begin position="22"/>
        <end position="34"/>
    </location>
</feature>
<keyword evidence="2 3" id="KW-0813">Transport</keyword>
<dbReference type="PANTHER" id="PTHR10884">
    <property type="entry name" value="NADH DEHYDROGENASE UBIQUINONE IRON-SULFUR PROTEIN 3"/>
    <property type="match status" value="1"/>
</dbReference>